<keyword evidence="8" id="KW-1185">Reference proteome</keyword>
<evidence type="ECO:0000313" key="7">
    <source>
        <dbReference type="EMBL" id="SIO12194.1"/>
    </source>
</evidence>
<evidence type="ECO:0000256" key="5">
    <source>
        <dbReference type="ARBA" id="ARBA00022840"/>
    </source>
</evidence>
<name>A0A1N6GXB7_9PROT</name>
<dbReference type="GO" id="GO:0016020">
    <property type="term" value="C:membrane"/>
    <property type="evidence" value="ECO:0007669"/>
    <property type="project" value="InterPro"/>
</dbReference>
<gene>
    <name evidence="7" type="ORF">SAMN02743940_0914</name>
</gene>
<dbReference type="Gene3D" id="3.40.50.300">
    <property type="entry name" value="P-loop containing nucleotide triphosphate hydrolases"/>
    <property type="match status" value="1"/>
</dbReference>
<feature type="domain" description="ABC transporter" evidence="6">
    <location>
        <begin position="29"/>
        <end position="253"/>
    </location>
</feature>
<dbReference type="InterPro" id="IPR050683">
    <property type="entry name" value="Bact_Polysacc_Export_ATP-bd"/>
</dbReference>
<evidence type="ECO:0000256" key="3">
    <source>
        <dbReference type="ARBA" id="ARBA00022475"/>
    </source>
</evidence>
<dbReference type="GO" id="GO:0005524">
    <property type="term" value="F:ATP binding"/>
    <property type="evidence" value="ECO:0007669"/>
    <property type="project" value="UniProtKB-KW"/>
</dbReference>
<keyword evidence="5 7" id="KW-0067">ATP-binding</keyword>
<dbReference type="EMBL" id="FSRO01000001">
    <property type="protein sequence ID" value="SIO12194.1"/>
    <property type="molecule type" value="Genomic_DNA"/>
</dbReference>
<dbReference type="InterPro" id="IPR027417">
    <property type="entry name" value="P-loop_NTPase"/>
</dbReference>
<dbReference type="CDD" id="cd03220">
    <property type="entry name" value="ABC_KpsT_Wzt"/>
    <property type="match status" value="1"/>
</dbReference>
<dbReference type="InterPro" id="IPR003593">
    <property type="entry name" value="AAA+_ATPase"/>
</dbReference>
<dbReference type="CDD" id="cd10147">
    <property type="entry name" value="Wzt_C-like"/>
    <property type="match status" value="1"/>
</dbReference>
<evidence type="ECO:0000259" key="6">
    <source>
        <dbReference type="PROSITE" id="PS50893"/>
    </source>
</evidence>
<keyword evidence="3" id="KW-0472">Membrane</keyword>
<organism evidence="7 8">
    <name type="scientific">Nitrosomonas cryotolerans ATCC 49181</name>
    <dbReference type="NCBI Taxonomy" id="1131553"/>
    <lineage>
        <taxon>Bacteria</taxon>
        <taxon>Pseudomonadati</taxon>
        <taxon>Pseudomonadota</taxon>
        <taxon>Betaproteobacteria</taxon>
        <taxon>Nitrosomonadales</taxon>
        <taxon>Nitrosomonadaceae</taxon>
        <taxon>Nitrosomonas</taxon>
    </lineage>
</organism>
<reference evidence="7 8" key="1">
    <citation type="submission" date="2016-12" db="EMBL/GenBank/DDBJ databases">
        <authorList>
            <person name="Song W.-J."/>
            <person name="Kurnit D.M."/>
        </authorList>
    </citation>
    <scope>NUCLEOTIDE SEQUENCE [LARGE SCALE GENOMIC DNA]</scope>
    <source>
        <strain evidence="7 8">ATCC 49181</strain>
    </source>
</reference>
<dbReference type="Pfam" id="PF14524">
    <property type="entry name" value="Wzt_C"/>
    <property type="match status" value="1"/>
</dbReference>
<dbReference type="SMART" id="SM00382">
    <property type="entry name" value="AAA"/>
    <property type="match status" value="1"/>
</dbReference>
<dbReference type="GO" id="GO:0016887">
    <property type="term" value="F:ATP hydrolysis activity"/>
    <property type="evidence" value="ECO:0007669"/>
    <property type="project" value="InterPro"/>
</dbReference>
<keyword evidence="4" id="KW-0547">Nucleotide-binding</keyword>
<protein>
    <submittedName>
        <fullName evidence="7">Lipopolysaccharide transport system ATP-binding protein</fullName>
    </submittedName>
</protein>
<dbReference type="RefSeq" id="WP_036572422.1">
    <property type="nucleotide sequence ID" value="NZ_FSRO01000001.1"/>
</dbReference>
<evidence type="ECO:0000313" key="8">
    <source>
        <dbReference type="Proteomes" id="UP000185062"/>
    </source>
</evidence>
<sequence>MPFKSVTPKIAIQARQLSKCYQLYQQPKDRLKQFLWRGRRQYYRELWALREMNVTVMQGEVVGIVGRNGSGKSTLLQLVCGTLTPTGGQVQVTGRIAALLELGAGFNPEFTGRENILMSATIMGLSQAEITACMDDIIDFSGVRDFIDQPVKTYSSGMYVRLAFSVAINVDPDILIIDEALSVGDGAFSRQSFNRIMQMRDAGKTILFCSHSLFQVESLCARALWINQGQLMMDADSAQVVSAYQAFLDKSTLDSTAQASPATTVPAPTTAIALEHERDHARGSARLAKVAIKINGTPHQPHTIMISGQSDITIHVAFSSDPALPCPCVAVTLHAMDGRTLTSAATWEDNLVLQRNPDGSGEICLAFDQLPLLKGEYLLSAHLLCERGLHIYDSANGVATLQVQQAGRLQGYFALPHRWENSRVITQQAQDD</sequence>
<dbReference type="Proteomes" id="UP000185062">
    <property type="component" value="Unassembled WGS sequence"/>
</dbReference>
<dbReference type="InterPro" id="IPR029439">
    <property type="entry name" value="Wzt_C"/>
</dbReference>
<dbReference type="eggNOG" id="COG1134">
    <property type="taxonomic scope" value="Bacteria"/>
</dbReference>
<evidence type="ECO:0000256" key="4">
    <source>
        <dbReference type="ARBA" id="ARBA00022741"/>
    </source>
</evidence>
<dbReference type="PANTHER" id="PTHR46743:SF2">
    <property type="entry name" value="TEICHOIC ACIDS EXPORT ATP-BINDING PROTEIN TAGH"/>
    <property type="match status" value="1"/>
</dbReference>
<accession>A0A1N6GXB7</accession>
<dbReference type="STRING" id="44575.SAMN05216419_1002120"/>
<dbReference type="GO" id="GO:0140359">
    <property type="term" value="F:ABC-type transporter activity"/>
    <property type="evidence" value="ECO:0007669"/>
    <property type="project" value="InterPro"/>
</dbReference>
<dbReference type="Gene3D" id="2.70.50.60">
    <property type="entry name" value="abc- transporter (atp binding component) like domain"/>
    <property type="match status" value="1"/>
</dbReference>
<dbReference type="PROSITE" id="PS50893">
    <property type="entry name" value="ABC_TRANSPORTER_2"/>
    <property type="match status" value="1"/>
</dbReference>
<dbReference type="InterPro" id="IPR015860">
    <property type="entry name" value="ABC_transpr_TagH-like"/>
</dbReference>
<dbReference type="SUPFAM" id="SSF52540">
    <property type="entry name" value="P-loop containing nucleoside triphosphate hydrolases"/>
    <property type="match status" value="1"/>
</dbReference>
<keyword evidence="3" id="KW-1003">Cell membrane</keyword>
<dbReference type="InterPro" id="IPR003439">
    <property type="entry name" value="ABC_transporter-like_ATP-bd"/>
</dbReference>
<proteinExistence type="inferred from homology"/>
<dbReference type="AlphaFoldDB" id="A0A1N6GXB7"/>
<dbReference type="PANTHER" id="PTHR46743">
    <property type="entry name" value="TEICHOIC ACIDS EXPORT ATP-BINDING PROTEIN TAGH"/>
    <property type="match status" value="1"/>
</dbReference>
<dbReference type="Pfam" id="PF00005">
    <property type="entry name" value="ABC_tran"/>
    <property type="match status" value="1"/>
</dbReference>
<evidence type="ECO:0000256" key="2">
    <source>
        <dbReference type="ARBA" id="ARBA00022448"/>
    </source>
</evidence>
<comment type="similarity">
    <text evidence="1">Belongs to the ABC transporter superfamily.</text>
</comment>
<evidence type="ECO:0000256" key="1">
    <source>
        <dbReference type="ARBA" id="ARBA00005417"/>
    </source>
</evidence>
<keyword evidence="2" id="KW-0813">Transport</keyword>